<name>A0A0A2M9M7_9FLAO</name>
<dbReference type="STRING" id="1121895.GCA_000378485_01712"/>
<proteinExistence type="predicted"/>
<sequence>MDLGYLKIKIDIKAEHDEYKRKYEYKRKELKREEIKKIFDGFKEFFKADGHFKFKENEHSIAAEYREHSIKLDMDIYNNTDSDDFKLSGVIKTFEKDTYEFIVEGISNTELTLPPPDITEHDRMVHDTRYYKDFLEGDLTYTFDYRITGREGKYINMAGLLTAL</sequence>
<dbReference type="Proteomes" id="UP000030152">
    <property type="component" value="Unassembled WGS sequence"/>
</dbReference>
<comment type="caution">
    <text evidence="1">The sequence shown here is derived from an EMBL/GenBank/DDBJ whole genome shotgun (WGS) entry which is preliminary data.</text>
</comment>
<dbReference type="RefSeq" id="WP_020212866.1">
    <property type="nucleotide sequence ID" value="NZ_JRLX01000029.1"/>
</dbReference>
<keyword evidence="2" id="KW-1185">Reference proteome</keyword>
<protein>
    <submittedName>
        <fullName evidence="1">Uncharacterized protein</fullName>
    </submittedName>
</protein>
<reference evidence="1 2" key="1">
    <citation type="submission" date="2013-09" db="EMBL/GenBank/DDBJ databases">
        <authorList>
            <person name="Zeng Z."/>
            <person name="Chen C."/>
        </authorList>
    </citation>
    <scope>NUCLEOTIDE SEQUENCE [LARGE SCALE GENOMIC DNA]</scope>
    <source>
        <strain evidence="1 2">WB 3.3-2</strain>
    </source>
</reference>
<organism evidence="1 2">
    <name type="scientific">Flavobacterium rivuli WB 3.3-2 = DSM 21788</name>
    <dbReference type="NCBI Taxonomy" id="1121895"/>
    <lineage>
        <taxon>Bacteria</taxon>
        <taxon>Pseudomonadati</taxon>
        <taxon>Bacteroidota</taxon>
        <taxon>Flavobacteriia</taxon>
        <taxon>Flavobacteriales</taxon>
        <taxon>Flavobacteriaceae</taxon>
        <taxon>Flavobacterium</taxon>
    </lineage>
</organism>
<dbReference type="OrthoDB" id="1366035at2"/>
<dbReference type="eggNOG" id="ENOG5030QTE">
    <property type="taxonomic scope" value="Bacteria"/>
</dbReference>
<dbReference type="AlphaFoldDB" id="A0A0A2M9M7"/>
<accession>A0A0A2M9M7</accession>
<dbReference type="EMBL" id="JRLX01000029">
    <property type="protein sequence ID" value="KGO84995.1"/>
    <property type="molecule type" value="Genomic_DNA"/>
</dbReference>
<evidence type="ECO:0000313" key="1">
    <source>
        <dbReference type="EMBL" id="KGO84995.1"/>
    </source>
</evidence>
<gene>
    <name evidence="1" type="ORF">Q765_18445</name>
</gene>
<evidence type="ECO:0000313" key="2">
    <source>
        <dbReference type="Proteomes" id="UP000030152"/>
    </source>
</evidence>